<keyword evidence="3" id="KW-1185">Reference proteome</keyword>
<feature type="region of interest" description="Disordered" evidence="1">
    <location>
        <begin position="234"/>
        <end position="270"/>
    </location>
</feature>
<proteinExistence type="predicted"/>
<feature type="region of interest" description="Disordered" evidence="1">
    <location>
        <begin position="1"/>
        <end position="87"/>
    </location>
</feature>
<accession>A0A5N5XEH6</accession>
<dbReference type="OrthoDB" id="4225980at2759"/>
<evidence type="ECO:0000313" key="2">
    <source>
        <dbReference type="EMBL" id="KAB8077934.1"/>
    </source>
</evidence>
<evidence type="ECO:0000256" key="1">
    <source>
        <dbReference type="SAM" id="MobiDB-lite"/>
    </source>
</evidence>
<gene>
    <name evidence="2" type="ORF">BDV29DRAFT_31864</name>
</gene>
<feature type="compositionally biased region" description="Basic residues" evidence="1">
    <location>
        <begin position="1"/>
        <end position="12"/>
    </location>
</feature>
<feature type="compositionally biased region" description="Acidic residues" evidence="1">
    <location>
        <begin position="67"/>
        <end position="76"/>
    </location>
</feature>
<dbReference type="Proteomes" id="UP000326565">
    <property type="component" value="Unassembled WGS sequence"/>
</dbReference>
<evidence type="ECO:0000313" key="3">
    <source>
        <dbReference type="Proteomes" id="UP000326565"/>
    </source>
</evidence>
<protein>
    <submittedName>
        <fullName evidence="2">Uncharacterized protein</fullName>
    </submittedName>
</protein>
<name>A0A5N5XEH6_9EURO</name>
<dbReference type="EMBL" id="ML732163">
    <property type="protein sequence ID" value="KAB8077934.1"/>
    <property type="molecule type" value="Genomic_DNA"/>
</dbReference>
<dbReference type="AlphaFoldDB" id="A0A5N5XEH6"/>
<feature type="compositionally biased region" description="Basic and acidic residues" evidence="1">
    <location>
        <begin position="52"/>
        <end position="63"/>
    </location>
</feature>
<feature type="compositionally biased region" description="Basic and acidic residues" evidence="1">
    <location>
        <begin position="234"/>
        <end position="248"/>
    </location>
</feature>
<organism evidence="2 3">
    <name type="scientific">Aspergillus leporis</name>
    <dbReference type="NCBI Taxonomy" id="41062"/>
    <lineage>
        <taxon>Eukaryota</taxon>
        <taxon>Fungi</taxon>
        <taxon>Dikarya</taxon>
        <taxon>Ascomycota</taxon>
        <taxon>Pezizomycotina</taxon>
        <taxon>Eurotiomycetes</taxon>
        <taxon>Eurotiomycetidae</taxon>
        <taxon>Eurotiales</taxon>
        <taxon>Aspergillaceae</taxon>
        <taxon>Aspergillus</taxon>
        <taxon>Aspergillus subgen. Circumdati</taxon>
    </lineage>
</organism>
<reference evidence="2 3" key="1">
    <citation type="submission" date="2019-04" db="EMBL/GenBank/DDBJ databases">
        <title>Friends and foes A comparative genomics study of 23 Aspergillus species from section Flavi.</title>
        <authorList>
            <consortium name="DOE Joint Genome Institute"/>
            <person name="Kjaerbolling I."/>
            <person name="Vesth T."/>
            <person name="Frisvad J.C."/>
            <person name="Nybo J.L."/>
            <person name="Theobald S."/>
            <person name="Kildgaard S."/>
            <person name="Isbrandt T."/>
            <person name="Kuo A."/>
            <person name="Sato A."/>
            <person name="Lyhne E.K."/>
            <person name="Kogle M.E."/>
            <person name="Wiebenga A."/>
            <person name="Kun R.S."/>
            <person name="Lubbers R.J."/>
            <person name="Makela M.R."/>
            <person name="Barry K."/>
            <person name="Chovatia M."/>
            <person name="Clum A."/>
            <person name="Daum C."/>
            <person name="Haridas S."/>
            <person name="He G."/>
            <person name="LaButti K."/>
            <person name="Lipzen A."/>
            <person name="Mondo S."/>
            <person name="Riley R."/>
            <person name="Salamov A."/>
            <person name="Simmons B.A."/>
            <person name="Magnuson J.K."/>
            <person name="Henrissat B."/>
            <person name="Mortensen U.H."/>
            <person name="Larsen T.O."/>
            <person name="Devries R.P."/>
            <person name="Grigoriev I.V."/>
            <person name="Machida M."/>
            <person name="Baker S.E."/>
            <person name="Andersen M.R."/>
        </authorList>
    </citation>
    <scope>NUCLEOTIDE SEQUENCE [LARGE SCALE GENOMIC DNA]</scope>
    <source>
        <strain evidence="2 3">CBS 151.66</strain>
    </source>
</reference>
<sequence length="270" mass="30075">MPTKRLKKRPSTAKKPQSTPLPEINASVADGTAGVEGPDAQERGSTRTSPSAHHDDDNDEHLRSAPWEEEDEEMPEAPENTVQPGRSEYAVGAGGYNMLKSYKGQVYSGMAVGGSHTWNYDQGLWKETKEEPDLWRIDYQTNKRRARRAPEGSGAPVGTEYHWLIVAHQFVKKIDANTYETNLTGSKYKLAYKSATSNSWSVPTVKKQREREVELLEDAKQRVQGLPPVLATEKVKVEKHEKGQRKLDSMFTKAAGGSGKKRKHSDENGA</sequence>